<dbReference type="PROSITE" id="PS50887">
    <property type="entry name" value="GGDEF"/>
    <property type="match status" value="1"/>
</dbReference>
<dbReference type="RefSeq" id="WP_068372553.1">
    <property type="nucleotide sequence ID" value="NZ_LSNE01000003.1"/>
</dbReference>
<dbReference type="SUPFAM" id="SSF141868">
    <property type="entry name" value="EAL domain-like"/>
    <property type="match status" value="1"/>
</dbReference>
<dbReference type="GO" id="GO:0071111">
    <property type="term" value="F:cyclic-guanylate-specific phosphodiesterase activity"/>
    <property type="evidence" value="ECO:0007669"/>
    <property type="project" value="InterPro"/>
</dbReference>
<proteinExistence type="predicted"/>
<dbReference type="SUPFAM" id="SSF55073">
    <property type="entry name" value="Nucleotide cyclase"/>
    <property type="match status" value="1"/>
</dbReference>
<dbReference type="InterPro" id="IPR000160">
    <property type="entry name" value="GGDEF_dom"/>
</dbReference>
<protein>
    <submittedName>
        <fullName evidence="3">Diguanylate phosphodiesterase</fullName>
    </submittedName>
</protein>
<dbReference type="InterPro" id="IPR050706">
    <property type="entry name" value="Cyclic-di-GMP_PDE-like"/>
</dbReference>
<accession>A0A136A360</accession>
<dbReference type="Gene3D" id="3.30.70.270">
    <property type="match status" value="1"/>
</dbReference>
<dbReference type="InterPro" id="IPR035919">
    <property type="entry name" value="EAL_sf"/>
</dbReference>
<evidence type="ECO:0000259" key="1">
    <source>
        <dbReference type="PROSITE" id="PS50883"/>
    </source>
</evidence>
<keyword evidence="4" id="KW-1185">Reference proteome</keyword>
<dbReference type="CDD" id="cd01949">
    <property type="entry name" value="GGDEF"/>
    <property type="match status" value="1"/>
</dbReference>
<dbReference type="STRING" id="1799789.AX660_06370"/>
<feature type="domain" description="GGDEF" evidence="2">
    <location>
        <begin position="203"/>
        <end position="349"/>
    </location>
</feature>
<dbReference type="InterPro" id="IPR029787">
    <property type="entry name" value="Nucleotide_cyclase"/>
</dbReference>
<name>A0A136A360_9ALTE</name>
<dbReference type="PANTHER" id="PTHR33121">
    <property type="entry name" value="CYCLIC DI-GMP PHOSPHODIESTERASE PDEF"/>
    <property type="match status" value="1"/>
</dbReference>
<dbReference type="SMART" id="SM00267">
    <property type="entry name" value="GGDEF"/>
    <property type="match status" value="1"/>
</dbReference>
<evidence type="ECO:0000313" key="4">
    <source>
        <dbReference type="Proteomes" id="UP000070299"/>
    </source>
</evidence>
<dbReference type="Pfam" id="PF00563">
    <property type="entry name" value="EAL"/>
    <property type="match status" value="1"/>
</dbReference>
<dbReference type="CDD" id="cd01948">
    <property type="entry name" value="EAL"/>
    <property type="match status" value="1"/>
</dbReference>
<dbReference type="PROSITE" id="PS50883">
    <property type="entry name" value="EAL"/>
    <property type="match status" value="1"/>
</dbReference>
<organism evidence="3 4">
    <name type="scientific">Paraglaciecola hydrolytica</name>
    <dbReference type="NCBI Taxonomy" id="1799789"/>
    <lineage>
        <taxon>Bacteria</taxon>
        <taxon>Pseudomonadati</taxon>
        <taxon>Pseudomonadota</taxon>
        <taxon>Gammaproteobacteria</taxon>
        <taxon>Alteromonadales</taxon>
        <taxon>Alteromonadaceae</taxon>
        <taxon>Paraglaciecola</taxon>
    </lineage>
</organism>
<dbReference type="EMBL" id="LSNE01000003">
    <property type="protein sequence ID" value="KXI29666.1"/>
    <property type="molecule type" value="Genomic_DNA"/>
</dbReference>
<evidence type="ECO:0000259" key="2">
    <source>
        <dbReference type="PROSITE" id="PS50887"/>
    </source>
</evidence>
<feature type="domain" description="EAL" evidence="1">
    <location>
        <begin position="358"/>
        <end position="613"/>
    </location>
</feature>
<sequence length="613" mass="69553">MDQNNRTLQLVSIQHELAMSIGLDLNLAVMLEVFIGRMQQRLSLSAIQMFIRNPDISLTHNIDKAYLSSPQTLSDSDEQHWLNQQIAQFYVMPEQNISALQYEKKHWYLLRITDVGVVAAQRKQVAIENMVLQALRPLLSRLALSCQACIEHQFLLDEIKNRKKVEQQLIEQTYIDHLTGLPNRKMFNLSLEKNVAKALREHSCGAVLYIDVDRFKLVNDTLGHGVGDELLISVANLLKSCVRNGDALARVGGDEFIMTLSQLGESAAEVETTVSRIAQKMLRMTATPLELKHCSVNVSLSIGICVFPVFTNNQHLNLKQHCNAAVKNADIAMYQVKRNTRNNYAFYRHELQVLSDKRINIEKHLHIALREQQFSLHYQPLVNKSGQIIAAEALIRWHSPDLGWVSPADFIPIAEESGLIVDISQWVVNKACGLIAELTQKNVFSALKYLSINISPRYFSQTNFVAKLNKAVVEHQIEPTHLRLEITEGVALVNIDNAIHTMQVLREQGLYFMLDDFGNGYSSLSYLHKLPLQAVKIDRSFITDIHLSSNNRVIVNAMIDISSHFSLECIIEGVENQAEADYFRDKAIAAIQGFHFYRPLPEADFVRLVLTNH</sequence>
<dbReference type="Gene3D" id="3.20.20.450">
    <property type="entry name" value="EAL domain"/>
    <property type="match status" value="1"/>
</dbReference>
<dbReference type="SMART" id="SM00052">
    <property type="entry name" value="EAL"/>
    <property type="match status" value="1"/>
</dbReference>
<evidence type="ECO:0000313" key="3">
    <source>
        <dbReference type="EMBL" id="KXI29666.1"/>
    </source>
</evidence>
<dbReference type="InterPro" id="IPR043128">
    <property type="entry name" value="Rev_trsase/Diguanyl_cyclase"/>
</dbReference>
<dbReference type="Pfam" id="PF00990">
    <property type="entry name" value="GGDEF"/>
    <property type="match status" value="1"/>
</dbReference>
<comment type="caution">
    <text evidence="3">The sequence shown here is derived from an EMBL/GenBank/DDBJ whole genome shotgun (WGS) entry which is preliminary data.</text>
</comment>
<dbReference type="AlphaFoldDB" id="A0A136A360"/>
<gene>
    <name evidence="3" type="ORF">AX660_06370</name>
</gene>
<reference evidence="4" key="1">
    <citation type="submission" date="2016-02" db="EMBL/GenBank/DDBJ databases">
        <authorList>
            <person name="Schultz-Johansen M."/>
            <person name="Glaring M.A."/>
            <person name="Bech P.K."/>
            <person name="Stougaard P."/>
        </authorList>
    </citation>
    <scope>NUCLEOTIDE SEQUENCE [LARGE SCALE GENOMIC DNA]</scope>
    <source>
        <strain evidence="4">S66</strain>
    </source>
</reference>
<dbReference type="Proteomes" id="UP000070299">
    <property type="component" value="Unassembled WGS sequence"/>
</dbReference>
<dbReference type="OrthoDB" id="9812358at2"/>
<dbReference type="InterPro" id="IPR001633">
    <property type="entry name" value="EAL_dom"/>
</dbReference>
<dbReference type="NCBIfam" id="TIGR00254">
    <property type="entry name" value="GGDEF"/>
    <property type="match status" value="1"/>
</dbReference>
<dbReference type="PANTHER" id="PTHR33121:SF70">
    <property type="entry name" value="SIGNALING PROTEIN YKOW"/>
    <property type="match status" value="1"/>
</dbReference>